<feature type="transmembrane region" description="Helical" evidence="8">
    <location>
        <begin position="206"/>
        <end position="224"/>
    </location>
</feature>
<dbReference type="InterPro" id="IPR002781">
    <property type="entry name" value="TM_pro_TauE-like"/>
</dbReference>
<sequence>MGALEIGLLFVAGFLSGAINAVAGGGTFISFGALSLLGVPPISANATSSIAQLPGYVTSTLAYWSSIRKVLGSALLLALVSIIGALGGSLFLLWLSNDRFAALVPWLLLAATALFAAGPWLKPVPAKPGEEQMSNRFASTAVQFVTSIYGGFFGAGMGIMMLATLGLTEGGDYHRLNALKNLLSNVIAIVAIVVFVSGGVISWPGALAMIPGVALGGYSGVWAAKRVPQTAVRLFVIAVGLFLAGYYFWKG</sequence>
<evidence type="ECO:0000256" key="2">
    <source>
        <dbReference type="ARBA" id="ARBA00009142"/>
    </source>
</evidence>
<comment type="similarity">
    <text evidence="2 8">Belongs to the 4-toluene sulfonate uptake permease (TSUP) (TC 2.A.102) family.</text>
</comment>
<dbReference type="AlphaFoldDB" id="A0A3L7JAN3"/>
<evidence type="ECO:0000256" key="5">
    <source>
        <dbReference type="ARBA" id="ARBA00022692"/>
    </source>
</evidence>
<dbReference type="PANTHER" id="PTHR30269">
    <property type="entry name" value="TRANSMEMBRANE PROTEIN YFCA"/>
    <property type="match status" value="1"/>
</dbReference>
<feature type="transmembrane region" description="Helical" evidence="8">
    <location>
        <begin position="70"/>
        <end position="93"/>
    </location>
</feature>
<dbReference type="RefSeq" id="WP_121644477.1">
    <property type="nucleotide sequence ID" value="NZ_RCWN01000001.1"/>
</dbReference>
<evidence type="ECO:0000256" key="7">
    <source>
        <dbReference type="ARBA" id="ARBA00023136"/>
    </source>
</evidence>
<dbReference type="EMBL" id="RCWN01000001">
    <property type="protein sequence ID" value="RLQ87509.1"/>
    <property type="molecule type" value="Genomic_DNA"/>
</dbReference>
<keyword evidence="10" id="KW-1185">Reference proteome</keyword>
<dbReference type="Proteomes" id="UP000281094">
    <property type="component" value="Unassembled WGS sequence"/>
</dbReference>
<comment type="subcellular location">
    <subcellularLocation>
        <location evidence="1 8">Cell membrane</location>
        <topology evidence="1 8">Multi-pass membrane protein</topology>
    </subcellularLocation>
</comment>
<evidence type="ECO:0000256" key="1">
    <source>
        <dbReference type="ARBA" id="ARBA00004651"/>
    </source>
</evidence>
<feature type="transmembrane region" description="Helical" evidence="8">
    <location>
        <begin position="100"/>
        <end position="121"/>
    </location>
</feature>
<reference evidence="9 10" key="1">
    <citation type="submission" date="2018-10" db="EMBL/GenBank/DDBJ databases">
        <title>Notoacmeibacter sp. M2BS9Y-3-1, whole genome shotgun sequence.</title>
        <authorList>
            <person name="Tuo L."/>
        </authorList>
    </citation>
    <scope>NUCLEOTIDE SEQUENCE [LARGE SCALE GENOMIC DNA]</scope>
    <source>
        <strain evidence="9 10">M2BS9Y-3-1</strain>
    </source>
</reference>
<name>A0A3L7JAN3_9HYPH</name>
<feature type="transmembrane region" description="Helical" evidence="8">
    <location>
        <begin position="141"/>
        <end position="167"/>
    </location>
</feature>
<evidence type="ECO:0000256" key="4">
    <source>
        <dbReference type="ARBA" id="ARBA00022475"/>
    </source>
</evidence>
<dbReference type="PANTHER" id="PTHR30269:SF0">
    <property type="entry name" value="MEMBRANE TRANSPORTER PROTEIN YFCA-RELATED"/>
    <property type="match status" value="1"/>
</dbReference>
<evidence type="ECO:0000256" key="8">
    <source>
        <dbReference type="RuleBase" id="RU363041"/>
    </source>
</evidence>
<keyword evidence="4 8" id="KW-1003">Cell membrane</keyword>
<evidence type="ECO:0000256" key="3">
    <source>
        <dbReference type="ARBA" id="ARBA00022448"/>
    </source>
</evidence>
<evidence type="ECO:0000313" key="9">
    <source>
        <dbReference type="EMBL" id="RLQ87509.1"/>
    </source>
</evidence>
<dbReference type="InterPro" id="IPR052017">
    <property type="entry name" value="TSUP"/>
</dbReference>
<feature type="transmembrane region" description="Helical" evidence="8">
    <location>
        <begin position="231"/>
        <end position="249"/>
    </location>
</feature>
<feature type="transmembrane region" description="Helical" evidence="8">
    <location>
        <begin position="179"/>
        <end position="200"/>
    </location>
</feature>
<feature type="transmembrane region" description="Helical" evidence="8">
    <location>
        <begin position="7"/>
        <end position="31"/>
    </location>
</feature>
<keyword evidence="5 8" id="KW-0812">Transmembrane</keyword>
<dbReference type="Pfam" id="PF01925">
    <property type="entry name" value="TauE"/>
    <property type="match status" value="1"/>
</dbReference>
<protein>
    <recommendedName>
        <fullName evidence="8">Probable membrane transporter protein</fullName>
    </recommendedName>
</protein>
<dbReference type="GO" id="GO:0005886">
    <property type="term" value="C:plasma membrane"/>
    <property type="evidence" value="ECO:0007669"/>
    <property type="project" value="UniProtKB-SubCell"/>
</dbReference>
<organism evidence="9 10">
    <name type="scientific">Notoacmeibacter ruber</name>
    <dbReference type="NCBI Taxonomy" id="2670375"/>
    <lineage>
        <taxon>Bacteria</taxon>
        <taxon>Pseudomonadati</taxon>
        <taxon>Pseudomonadota</taxon>
        <taxon>Alphaproteobacteria</taxon>
        <taxon>Hyphomicrobiales</taxon>
        <taxon>Notoacmeibacteraceae</taxon>
        <taxon>Notoacmeibacter</taxon>
    </lineage>
</organism>
<accession>A0A3L7JAN3</accession>
<gene>
    <name evidence="9" type="ORF">D8780_04100</name>
</gene>
<evidence type="ECO:0000256" key="6">
    <source>
        <dbReference type="ARBA" id="ARBA00022989"/>
    </source>
</evidence>
<evidence type="ECO:0000313" key="10">
    <source>
        <dbReference type="Proteomes" id="UP000281094"/>
    </source>
</evidence>
<keyword evidence="3" id="KW-0813">Transport</keyword>
<keyword evidence="6 8" id="KW-1133">Transmembrane helix</keyword>
<keyword evidence="7 8" id="KW-0472">Membrane</keyword>
<comment type="caution">
    <text evidence="9">The sequence shown here is derived from an EMBL/GenBank/DDBJ whole genome shotgun (WGS) entry which is preliminary data.</text>
</comment>
<proteinExistence type="inferred from homology"/>